<gene>
    <name evidence="6" type="ORF">CYNAS_LOCUS22704</name>
</gene>
<evidence type="ECO:0000256" key="3">
    <source>
        <dbReference type="ARBA" id="ARBA00022485"/>
    </source>
</evidence>
<comment type="subcellular location">
    <subcellularLocation>
        <location evidence="2">Mitochondrion</location>
    </subcellularLocation>
</comment>
<dbReference type="GO" id="GO:0016992">
    <property type="term" value="F:lipoate synthase activity"/>
    <property type="evidence" value="ECO:0007669"/>
    <property type="project" value="InterPro"/>
</dbReference>
<feature type="domain" description="BPL/LPL catalytic" evidence="5">
    <location>
        <begin position="116"/>
        <end position="295"/>
    </location>
</feature>
<evidence type="ECO:0000256" key="1">
    <source>
        <dbReference type="ARBA" id="ARBA00001966"/>
    </source>
</evidence>
<feature type="compositionally biased region" description="Basic residues" evidence="4">
    <location>
        <begin position="79"/>
        <end position="90"/>
    </location>
</feature>
<protein>
    <recommendedName>
        <fullName evidence="5">BPL/LPL catalytic domain-containing protein</fullName>
    </recommendedName>
</protein>
<dbReference type="SUPFAM" id="SSF55681">
    <property type="entry name" value="Class II aaRS and biotin synthetases"/>
    <property type="match status" value="2"/>
</dbReference>
<dbReference type="InterPro" id="IPR045864">
    <property type="entry name" value="aa-tRNA-synth_II/BPL/LPL"/>
</dbReference>
<feature type="region of interest" description="Disordered" evidence="4">
    <location>
        <begin position="42"/>
        <end position="92"/>
    </location>
</feature>
<dbReference type="InterPro" id="IPR004143">
    <property type="entry name" value="BPL_LPL_catalytic"/>
</dbReference>
<dbReference type="InterPro" id="IPR058240">
    <property type="entry name" value="rSAM_sf"/>
</dbReference>
<evidence type="ECO:0000313" key="6">
    <source>
        <dbReference type="EMBL" id="CAJ0610721.1"/>
    </source>
</evidence>
<dbReference type="Proteomes" id="UP001176961">
    <property type="component" value="Unassembled WGS sequence"/>
</dbReference>
<keyword evidence="3" id="KW-0479">Metal-binding</keyword>
<feature type="compositionally biased region" description="Low complexity" evidence="4">
    <location>
        <begin position="53"/>
        <end position="65"/>
    </location>
</feature>
<keyword evidence="3" id="KW-0004">4Fe-4S</keyword>
<evidence type="ECO:0000313" key="7">
    <source>
        <dbReference type="Proteomes" id="UP001176961"/>
    </source>
</evidence>
<evidence type="ECO:0000259" key="5">
    <source>
        <dbReference type="PROSITE" id="PS51733"/>
    </source>
</evidence>
<dbReference type="EMBL" id="CATQJL010000364">
    <property type="protein sequence ID" value="CAJ0610721.1"/>
    <property type="molecule type" value="Genomic_DNA"/>
</dbReference>
<evidence type="ECO:0000256" key="4">
    <source>
        <dbReference type="SAM" id="MobiDB-lite"/>
    </source>
</evidence>
<keyword evidence="3" id="KW-0411">Iron-sulfur</keyword>
<comment type="cofactor">
    <cofactor evidence="1">
        <name>[4Fe-4S] cluster</name>
        <dbReference type="ChEBI" id="CHEBI:49883"/>
    </cofactor>
</comment>
<dbReference type="PROSITE" id="PS51733">
    <property type="entry name" value="BPL_LPL_CATALYTIC"/>
    <property type="match status" value="1"/>
</dbReference>
<feature type="region of interest" description="Disordered" evidence="4">
    <location>
        <begin position="490"/>
        <end position="514"/>
    </location>
</feature>
<keyword evidence="3" id="KW-0408">Iron</keyword>
<feature type="region of interest" description="Disordered" evidence="4">
    <location>
        <begin position="269"/>
        <end position="300"/>
    </location>
</feature>
<comment type="caution">
    <text evidence="6">The sequence shown here is derived from an EMBL/GenBank/DDBJ whole genome shotgun (WGS) entry which is preliminary data.</text>
</comment>
<sequence>MGPANRGLEHELPRLLLAAGIDVVNERISWETLKQRQVRVRPHRVQGREPRTVRPGAPGAARPPGSEVDAVADSCPGRSRPRKTARRARRWSVTSARQAYEPVWRAMQRFTDQRSDADADELWVVEHDPVFTLGQAGKDEARAGAGRDPGAARGPRRPGDLSRPPARSWSTRCCACRGWALVCARLCLPHRAGPHRYPGRVEHRCRTPRGAPRASTSAGAKIAALGIRVRRGCTFHGLAFNVSHGPGTLPPHQPLWLSGVAGDIGSRLGAGPPGWRPSSRATLRPPRRCRPGVKQLGGDKINRSPVQFADAPVLRKPSWIRVRIPSGNAVQNLKAKLRENRLVTVCEEASCPKHPRLHPPLLVLRRGPRAAPKPPDANEPASLGQTVADMGLKYVVVTSVDRDDLRDGGAQHFVDCITAIREKSPGTRIEVLTPRFPRQGPHGARAGDLAQNPPDVFNHNIETVPDLYRNVRPGADYQWSLNLLKNFKAPAPGGADQERHHAGPGRGPTAHHHPVLKYWTPEDYKALEDYGYELGFSHVASGPMVRSSYHADVQAKGAGVSWTTQAGREPAAFGGCEPWFARLCLL</sequence>
<feature type="compositionally biased region" description="Low complexity" evidence="4">
    <location>
        <begin position="143"/>
        <end position="153"/>
    </location>
</feature>
<dbReference type="Gene3D" id="3.30.930.10">
    <property type="entry name" value="Bira Bifunctional Protein, Domain 2"/>
    <property type="match status" value="2"/>
</dbReference>
<organism evidence="6 7">
    <name type="scientific">Cylicocyclus nassatus</name>
    <name type="common">Nematode worm</name>
    <dbReference type="NCBI Taxonomy" id="53992"/>
    <lineage>
        <taxon>Eukaryota</taxon>
        <taxon>Metazoa</taxon>
        <taxon>Ecdysozoa</taxon>
        <taxon>Nematoda</taxon>
        <taxon>Chromadorea</taxon>
        <taxon>Rhabditida</taxon>
        <taxon>Rhabditina</taxon>
        <taxon>Rhabditomorpha</taxon>
        <taxon>Strongyloidea</taxon>
        <taxon>Strongylidae</taxon>
        <taxon>Cylicocyclus</taxon>
    </lineage>
</organism>
<name>A0AA36HHX3_CYLNA</name>
<reference evidence="6" key="1">
    <citation type="submission" date="2023-07" db="EMBL/GenBank/DDBJ databases">
        <authorList>
            <consortium name="CYATHOMIX"/>
        </authorList>
    </citation>
    <scope>NUCLEOTIDE SEQUENCE</scope>
    <source>
        <strain evidence="6">N/A</strain>
    </source>
</reference>
<dbReference type="AlphaFoldDB" id="A0AA36HHX3"/>
<dbReference type="GO" id="GO:0051539">
    <property type="term" value="F:4 iron, 4 sulfur cluster binding"/>
    <property type="evidence" value="ECO:0007669"/>
    <property type="project" value="UniProtKB-KW"/>
</dbReference>
<proteinExistence type="predicted"/>
<dbReference type="SUPFAM" id="SSF102114">
    <property type="entry name" value="Radical SAM enzymes"/>
    <property type="match status" value="1"/>
</dbReference>
<dbReference type="InterPro" id="IPR031691">
    <property type="entry name" value="LIAS_N"/>
</dbReference>
<feature type="region of interest" description="Disordered" evidence="4">
    <location>
        <begin position="434"/>
        <end position="453"/>
    </location>
</feature>
<feature type="region of interest" description="Disordered" evidence="4">
    <location>
        <begin position="134"/>
        <end position="169"/>
    </location>
</feature>
<dbReference type="PANTHER" id="PTHR10949">
    <property type="entry name" value="LIPOYL SYNTHASE"/>
    <property type="match status" value="1"/>
</dbReference>
<dbReference type="Pfam" id="PF16881">
    <property type="entry name" value="LIAS_N"/>
    <property type="match status" value="1"/>
</dbReference>
<dbReference type="InterPro" id="IPR003698">
    <property type="entry name" value="Lipoyl_synth"/>
</dbReference>
<evidence type="ECO:0000256" key="2">
    <source>
        <dbReference type="ARBA" id="ARBA00004173"/>
    </source>
</evidence>
<dbReference type="PANTHER" id="PTHR10949:SF0">
    <property type="entry name" value="LIPOYL SYNTHASE, MITOCHONDRIAL"/>
    <property type="match status" value="1"/>
</dbReference>
<dbReference type="GO" id="GO:0005739">
    <property type="term" value="C:mitochondrion"/>
    <property type="evidence" value="ECO:0007669"/>
    <property type="project" value="UniProtKB-SubCell"/>
</dbReference>
<keyword evidence="7" id="KW-1185">Reference proteome</keyword>
<accession>A0AA36HHX3</accession>